<gene>
    <name evidence="2" type="ORF">PGLFYP46_00555</name>
</gene>
<accession>A0A6N3CZA1</accession>
<name>A0A6N3CZA1_9FIRM</name>
<dbReference type="EMBL" id="CACRUP010000024">
    <property type="protein sequence ID" value="VYU22050.1"/>
    <property type="molecule type" value="Genomic_DNA"/>
</dbReference>
<protein>
    <submittedName>
        <fullName evidence="2">Uncharacterized protein</fullName>
    </submittedName>
</protein>
<keyword evidence="1" id="KW-0812">Transmembrane</keyword>
<proteinExistence type="predicted"/>
<reference evidence="2" key="1">
    <citation type="submission" date="2019-11" db="EMBL/GenBank/DDBJ databases">
        <authorList>
            <person name="Feng L."/>
        </authorList>
    </citation>
    <scope>NUCLEOTIDE SEQUENCE</scope>
    <source>
        <strain evidence="2">PgorbachiiLFYP46</strain>
    </source>
</reference>
<feature type="transmembrane region" description="Helical" evidence="1">
    <location>
        <begin position="12"/>
        <end position="30"/>
    </location>
</feature>
<organism evidence="2">
    <name type="scientific">Peptoniphilus gorbachii</name>
    <dbReference type="NCBI Taxonomy" id="411567"/>
    <lineage>
        <taxon>Bacteria</taxon>
        <taxon>Bacillati</taxon>
        <taxon>Bacillota</taxon>
        <taxon>Tissierellia</taxon>
        <taxon>Tissierellales</taxon>
        <taxon>Peptoniphilaceae</taxon>
        <taxon>Peptoniphilus</taxon>
    </lineage>
</organism>
<sequence length="62" mass="7647">MKKQKFFKFIEYFFFASTTFMTGVFVYYLYERKELDFLKTLMPYFGILLFASFISSVKYKKK</sequence>
<keyword evidence="1" id="KW-1133">Transmembrane helix</keyword>
<evidence type="ECO:0000256" key="1">
    <source>
        <dbReference type="SAM" id="Phobius"/>
    </source>
</evidence>
<evidence type="ECO:0000313" key="2">
    <source>
        <dbReference type="EMBL" id="VYU22050.1"/>
    </source>
</evidence>
<keyword evidence="1" id="KW-0472">Membrane</keyword>
<feature type="transmembrane region" description="Helical" evidence="1">
    <location>
        <begin position="42"/>
        <end position="59"/>
    </location>
</feature>
<dbReference type="AlphaFoldDB" id="A0A6N3CZA1"/>